<organism evidence="2 3">
    <name type="scientific">Aldrovandia affinis</name>
    <dbReference type="NCBI Taxonomy" id="143900"/>
    <lineage>
        <taxon>Eukaryota</taxon>
        <taxon>Metazoa</taxon>
        <taxon>Chordata</taxon>
        <taxon>Craniata</taxon>
        <taxon>Vertebrata</taxon>
        <taxon>Euteleostomi</taxon>
        <taxon>Actinopterygii</taxon>
        <taxon>Neopterygii</taxon>
        <taxon>Teleostei</taxon>
        <taxon>Notacanthiformes</taxon>
        <taxon>Halosauridae</taxon>
        <taxon>Aldrovandia</taxon>
    </lineage>
</organism>
<feature type="compositionally biased region" description="Basic and acidic residues" evidence="1">
    <location>
        <begin position="76"/>
        <end position="85"/>
    </location>
</feature>
<feature type="region of interest" description="Disordered" evidence="1">
    <location>
        <begin position="1"/>
        <end position="85"/>
    </location>
</feature>
<dbReference type="EMBL" id="JAINUG010000550">
    <property type="protein sequence ID" value="KAJ8366737.1"/>
    <property type="molecule type" value="Genomic_DNA"/>
</dbReference>
<comment type="caution">
    <text evidence="2">The sequence shown here is derived from an EMBL/GenBank/DDBJ whole genome shotgun (WGS) entry which is preliminary data.</text>
</comment>
<reference evidence="2" key="1">
    <citation type="journal article" date="2023" name="Science">
        <title>Genome structures resolve the early diversification of teleost fishes.</title>
        <authorList>
            <person name="Parey E."/>
            <person name="Louis A."/>
            <person name="Montfort J."/>
            <person name="Bouchez O."/>
            <person name="Roques C."/>
            <person name="Iampietro C."/>
            <person name="Lluch J."/>
            <person name="Castinel A."/>
            <person name="Donnadieu C."/>
            <person name="Desvignes T."/>
            <person name="Floi Bucao C."/>
            <person name="Jouanno E."/>
            <person name="Wen M."/>
            <person name="Mejri S."/>
            <person name="Dirks R."/>
            <person name="Jansen H."/>
            <person name="Henkel C."/>
            <person name="Chen W.J."/>
            <person name="Zahm M."/>
            <person name="Cabau C."/>
            <person name="Klopp C."/>
            <person name="Thompson A.W."/>
            <person name="Robinson-Rechavi M."/>
            <person name="Braasch I."/>
            <person name="Lecointre G."/>
            <person name="Bobe J."/>
            <person name="Postlethwait J.H."/>
            <person name="Berthelot C."/>
            <person name="Roest Crollius H."/>
            <person name="Guiguen Y."/>
        </authorList>
    </citation>
    <scope>NUCLEOTIDE SEQUENCE</scope>
    <source>
        <strain evidence="2">NC1722</strain>
    </source>
</reference>
<keyword evidence="3" id="KW-1185">Reference proteome</keyword>
<feature type="compositionally biased region" description="Low complexity" evidence="1">
    <location>
        <begin position="23"/>
        <end position="47"/>
    </location>
</feature>
<dbReference type="AlphaFoldDB" id="A0AAD7R643"/>
<dbReference type="Proteomes" id="UP001221898">
    <property type="component" value="Unassembled WGS sequence"/>
</dbReference>
<evidence type="ECO:0000313" key="3">
    <source>
        <dbReference type="Proteomes" id="UP001221898"/>
    </source>
</evidence>
<name>A0AAD7R643_9TELE</name>
<evidence type="ECO:0000256" key="1">
    <source>
        <dbReference type="SAM" id="MobiDB-lite"/>
    </source>
</evidence>
<feature type="compositionally biased region" description="Basic residues" evidence="1">
    <location>
        <begin position="52"/>
        <end position="64"/>
    </location>
</feature>
<proteinExistence type="predicted"/>
<accession>A0AAD7R643</accession>
<gene>
    <name evidence="2" type="ORF">AAFF_G00344900</name>
</gene>
<evidence type="ECO:0000313" key="2">
    <source>
        <dbReference type="EMBL" id="KAJ8366737.1"/>
    </source>
</evidence>
<protein>
    <submittedName>
        <fullName evidence="2">Uncharacterized protein</fullName>
    </submittedName>
</protein>
<sequence length="135" mass="14190">MMELTPGSAGAARTGPPVPGPWPSSGSSSAGSARAADGSPKPGVRAGAGAGARHRGRAPQRHRASSLTASLPRGNPRAEEEVPVIELERERRGRLYKGAERRRPATRCRPPSCADRPCLPLLPLLQKPLLPLTLL</sequence>